<protein>
    <submittedName>
        <fullName evidence="3">Zinc ribbon domain-containing protein</fullName>
    </submittedName>
</protein>
<evidence type="ECO:0000313" key="3">
    <source>
        <dbReference type="EMBL" id="RQW09390.1"/>
    </source>
</evidence>
<comment type="caution">
    <text evidence="3">The sequence shown here is derived from an EMBL/GenBank/DDBJ whole genome shotgun (WGS) entry which is preliminary data.</text>
</comment>
<gene>
    <name evidence="3" type="ORF">EH198_19680</name>
</gene>
<feature type="region of interest" description="Disordered" evidence="2">
    <location>
        <begin position="128"/>
        <end position="166"/>
    </location>
</feature>
<feature type="coiled-coil region" evidence="1">
    <location>
        <begin position="65"/>
        <end position="92"/>
    </location>
</feature>
<keyword evidence="4" id="KW-1185">Reference proteome</keyword>
<dbReference type="Proteomes" id="UP000282529">
    <property type="component" value="Unassembled WGS sequence"/>
</dbReference>
<evidence type="ECO:0000256" key="1">
    <source>
        <dbReference type="SAM" id="Coils"/>
    </source>
</evidence>
<evidence type="ECO:0000313" key="4">
    <source>
        <dbReference type="Proteomes" id="UP000282529"/>
    </source>
</evidence>
<keyword evidence="1" id="KW-0175">Coiled coil</keyword>
<name>A0A3N9P234_9BACL</name>
<dbReference type="EMBL" id="RQPI01000014">
    <property type="protein sequence ID" value="RQW09390.1"/>
    <property type="molecule type" value="Genomic_DNA"/>
</dbReference>
<accession>A0A3N9P234</accession>
<dbReference type="AlphaFoldDB" id="A0A3N9P234"/>
<sequence length="252" mass="28840">MNLLQRIKDGANRVSEKAQNSVEIGKLNSQISDIEREMEIEFMKMGKIFYEGYRSRDLSLAEGKMTEMSRSCLRLQDKIDALRSRIAELKNERLCKCGYIVALDANFCPHCGRKLEQNVSAPAPVIYDKEPGLQTDEPDRTGTAAGPQKEPEEPYGYMSPESEDEELPLPVPVEEYAGNVQGTERERRLADELERERERQLELDRRIRDWQAKGYEETEGDSGPREMVKCQICRADLPKGSMWCPRCGSEQI</sequence>
<dbReference type="RefSeq" id="WP_124697209.1">
    <property type="nucleotide sequence ID" value="NZ_JBHUFE010000014.1"/>
</dbReference>
<proteinExistence type="predicted"/>
<feature type="coiled-coil region" evidence="1">
    <location>
        <begin position="183"/>
        <end position="213"/>
    </location>
</feature>
<evidence type="ECO:0000256" key="2">
    <source>
        <dbReference type="SAM" id="MobiDB-lite"/>
    </source>
</evidence>
<organism evidence="3 4">
    <name type="scientific">Paenibacillus rhizophilus</name>
    <dbReference type="NCBI Taxonomy" id="1850366"/>
    <lineage>
        <taxon>Bacteria</taxon>
        <taxon>Bacillati</taxon>
        <taxon>Bacillota</taxon>
        <taxon>Bacilli</taxon>
        <taxon>Bacillales</taxon>
        <taxon>Paenibacillaceae</taxon>
        <taxon>Paenibacillus</taxon>
    </lineage>
</organism>
<reference evidence="3 4" key="1">
    <citation type="submission" date="2018-11" db="EMBL/GenBank/DDBJ databases">
        <title>Genome sequence of strain 7197.</title>
        <authorList>
            <person name="Gao J."/>
            <person name="Sun J."/>
        </authorList>
    </citation>
    <scope>NUCLEOTIDE SEQUENCE [LARGE SCALE GENOMIC DNA]</scope>
    <source>
        <strain evidence="3 4">7197</strain>
    </source>
</reference>
<dbReference type="OrthoDB" id="2066200at2"/>